<sequence>MTYSQTAPPADGPVQTALKKPATLLALVVISGISALSGLIGAIYLFAGGRDLADSYATDVAINNPSLVGLDTVMETMGTDNPQEAIDLAKSVDEWDTMVSLAHAGLIFKAFLLIIFAAPLLLFTLFAIKGSTWSRVLVTIFAILSLIGGLAAAFDDGGPGLVNTMGYIGLATAVIAVVLCWLPANNRYAKARKLAA</sequence>
<name>A0A1H2URC7_9PSEU</name>
<feature type="transmembrane region" description="Helical" evidence="1">
    <location>
        <begin position="135"/>
        <end position="154"/>
    </location>
</feature>
<evidence type="ECO:0000313" key="3">
    <source>
        <dbReference type="Proteomes" id="UP000199529"/>
    </source>
</evidence>
<keyword evidence="1" id="KW-0812">Transmembrane</keyword>
<keyword evidence="3" id="KW-1185">Reference proteome</keyword>
<reference evidence="3" key="1">
    <citation type="submission" date="2016-10" db="EMBL/GenBank/DDBJ databases">
        <authorList>
            <person name="Varghese N."/>
            <person name="Submissions S."/>
        </authorList>
    </citation>
    <scope>NUCLEOTIDE SEQUENCE [LARGE SCALE GENOMIC DNA]</scope>
    <source>
        <strain evidence="3">CGMCC 4.3530</strain>
    </source>
</reference>
<gene>
    <name evidence="2" type="ORF">SAMN05216215_100447</name>
</gene>
<protein>
    <submittedName>
        <fullName evidence="2">Uncharacterized protein</fullName>
    </submittedName>
</protein>
<keyword evidence="1" id="KW-0472">Membrane</keyword>
<keyword evidence="1" id="KW-1133">Transmembrane helix</keyword>
<feature type="transmembrane region" description="Helical" evidence="1">
    <location>
        <begin position="106"/>
        <end position="128"/>
    </location>
</feature>
<dbReference type="STRING" id="418495.SAMN05216215_100447"/>
<organism evidence="2 3">
    <name type="scientific">Saccharopolyspora shandongensis</name>
    <dbReference type="NCBI Taxonomy" id="418495"/>
    <lineage>
        <taxon>Bacteria</taxon>
        <taxon>Bacillati</taxon>
        <taxon>Actinomycetota</taxon>
        <taxon>Actinomycetes</taxon>
        <taxon>Pseudonocardiales</taxon>
        <taxon>Pseudonocardiaceae</taxon>
        <taxon>Saccharopolyspora</taxon>
    </lineage>
</organism>
<evidence type="ECO:0000313" key="2">
    <source>
        <dbReference type="EMBL" id="SDW58129.1"/>
    </source>
</evidence>
<feature type="transmembrane region" description="Helical" evidence="1">
    <location>
        <begin position="24"/>
        <end position="47"/>
    </location>
</feature>
<dbReference type="RefSeq" id="WP_093261857.1">
    <property type="nucleotide sequence ID" value="NZ_FNOK01000004.1"/>
</dbReference>
<dbReference type="OrthoDB" id="3700685at2"/>
<dbReference type="Proteomes" id="UP000199529">
    <property type="component" value="Unassembled WGS sequence"/>
</dbReference>
<feature type="transmembrane region" description="Helical" evidence="1">
    <location>
        <begin position="166"/>
        <end position="184"/>
    </location>
</feature>
<accession>A0A1H2URC7</accession>
<proteinExistence type="predicted"/>
<dbReference type="EMBL" id="FNOK01000004">
    <property type="protein sequence ID" value="SDW58129.1"/>
    <property type="molecule type" value="Genomic_DNA"/>
</dbReference>
<evidence type="ECO:0000256" key="1">
    <source>
        <dbReference type="SAM" id="Phobius"/>
    </source>
</evidence>
<dbReference type="AlphaFoldDB" id="A0A1H2URC7"/>